<feature type="transmembrane region" description="Helical" evidence="9">
    <location>
        <begin position="261"/>
        <end position="278"/>
    </location>
</feature>
<dbReference type="AlphaFoldDB" id="A0ABD1KDJ3"/>
<dbReference type="Gene3D" id="4.10.81.20">
    <property type="entry name" value="KCNMB2, ball/chain domain"/>
    <property type="match status" value="1"/>
</dbReference>
<keyword evidence="2" id="KW-0813">Transport</keyword>
<gene>
    <name evidence="11" type="ORF">ACEWY4_006422</name>
</gene>
<evidence type="ECO:0000256" key="1">
    <source>
        <dbReference type="ARBA" id="ARBA00004141"/>
    </source>
</evidence>
<evidence type="ECO:0000256" key="5">
    <source>
        <dbReference type="ARBA" id="ARBA00023065"/>
    </source>
</evidence>
<evidence type="ECO:0000256" key="6">
    <source>
        <dbReference type="ARBA" id="ARBA00023136"/>
    </source>
</evidence>
<evidence type="ECO:0000313" key="11">
    <source>
        <dbReference type="EMBL" id="KAL2097215.1"/>
    </source>
</evidence>
<dbReference type="PRINTS" id="PR01450">
    <property type="entry name" value="BKCHANNELB"/>
</dbReference>
<comment type="subcellular location">
    <subcellularLocation>
        <location evidence="1">Membrane</location>
        <topology evidence="1">Multi-pass membrane protein</topology>
    </subcellularLocation>
</comment>
<evidence type="ECO:0000256" key="9">
    <source>
        <dbReference type="SAM" id="Phobius"/>
    </source>
</evidence>
<keyword evidence="4 9" id="KW-1133">Transmembrane helix</keyword>
<evidence type="ECO:0000256" key="4">
    <source>
        <dbReference type="ARBA" id="ARBA00022989"/>
    </source>
</evidence>
<dbReference type="InterPro" id="IPR037096">
    <property type="entry name" value="KCNMB2_ball/chain_dom_sf"/>
</dbReference>
<keyword evidence="7" id="KW-0325">Glycoprotein</keyword>
<keyword evidence="8" id="KW-0407">Ion channel</keyword>
<feature type="domain" description="KCNMB2 ball/chain" evidence="10">
    <location>
        <begin position="63"/>
        <end position="93"/>
    </location>
</feature>
<evidence type="ECO:0000256" key="8">
    <source>
        <dbReference type="ARBA" id="ARBA00023303"/>
    </source>
</evidence>
<feature type="transmembrane region" description="Helical" evidence="9">
    <location>
        <begin position="108"/>
        <end position="134"/>
    </location>
</feature>
<dbReference type="GO" id="GO:0034220">
    <property type="term" value="P:monoatomic ion transmembrane transport"/>
    <property type="evidence" value="ECO:0007669"/>
    <property type="project" value="UniProtKB-KW"/>
</dbReference>
<dbReference type="InterPro" id="IPR015382">
    <property type="entry name" value="KCNMB2_ball_chain_dom"/>
</dbReference>
<sequence length="296" mass="33116">MNEGHTPLVGITAARLLTTAIRRGCYEFVLTVCFLPSSRSFRQTHRSPTSSQRQHHQGASGKMFFVTGTKAGPSSGSDKKSIYQKFRGYELLDKKRTETALKAGEDRAILLGLGMMLCSIMMYFLLGITVVRAYADSVWTDETLCTVLNSTITADINCSYSCGSECWRSSRFPCLQVYVSLNVSGRVALLSHDEDTQEENAECFYVPKCQRDQALMHALIVDIGERLRAQQQVPCFHDPMERQEAVLLTQLYGRGAVFQSLFWPSCMLAGGLLIIFMVKLTQYLSILCEQIGKISK</sequence>
<evidence type="ECO:0000256" key="7">
    <source>
        <dbReference type="ARBA" id="ARBA00023180"/>
    </source>
</evidence>
<dbReference type="PANTHER" id="PTHR10258">
    <property type="entry name" value="CALCIUM-ACTIVATED POTASSIUM CHANNEL SUBUNIT BETA"/>
    <property type="match status" value="1"/>
</dbReference>
<keyword evidence="3 9" id="KW-0812">Transmembrane</keyword>
<dbReference type="PANTHER" id="PTHR10258:SF5">
    <property type="entry name" value="CALCIUM-ACTIVATED POTASSIUM CHANNEL SUBUNIT BETA-2"/>
    <property type="match status" value="1"/>
</dbReference>
<name>A0ABD1KDJ3_9TELE</name>
<evidence type="ECO:0000313" key="12">
    <source>
        <dbReference type="Proteomes" id="UP001591681"/>
    </source>
</evidence>
<evidence type="ECO:0000256" key="2">
    <source>
        <dbReference type="ARBA" id="ARBA00022448"/>
    </source>
</evidence>
<dbReference type="GO" id="GO:0016020">
    <property type="term" value="C:membrane"/>
    <property type="evidence" value="ECO:0007669"/>
    <property type="project" value="UniProtKB-SubCell"/>
</dbReference>
<reference evidence="11 12" key="1">
    <citation type="submission" date="2024-09" db="EMBL/GenBank/DDBJ databases">
        <title>A chromosome-level genome assembly of Gray's grenadier anchovy, Coilia grayii.</title>
        <authorList>
            <person name="Fu Z."/>
        </authorList>
    </citation>
    <scope>NUCLEOTIDE SEQUENCE [LARGE SCALE GENOMIC DNA]</scope>
    <source>
        <strain evidence="11">G4</strain>
        <tissue evidence="11">Muscle</tissue>
    </source>
</reference>
<accession>A0ABD1KDJ3</accession>
<evidence type="ECO:0000259" key="10">
    <source>
        <dbReference type="Pfam" id="PF09303"/>
    </source>
</evidence>
<dbReference type="Proteomes" id="UP001591681">
    <property type="component" value="Unassembled WGS sequence"/>
</dbReference>
<dbReference type="Pfam" id="PF09303">
    <property type="entry name" value="KcnmB2_inactiv"/>
    <property type="match status" value="1"/>
</dbReference>
<comment type="caution">
    <text evidence="11">The sequence shown here is derived from an EMBL/GenBank/DDBJ whole genome shotgun (WGS) entry which is preliminary data.</text>
</comment>
<protein>
    <recommendedName>
        <fullName evidence="10">KCNMB2 ball/chain domain-containing protein</fullName>
    </recommendedName>
</protein>
<keyword evidence="5" id="KW-0406">Ion transport</keyword>
<dbReference type="Pfam" id="PF03185">
    <property type="entry name" value="CaKB"/>
    <property type="match status" value="1"/>
</dbReference>
<keyword evidence="6 9" id="KW-0472">Membrane</keyword>
<dbReference type="InterPro" id="IPR003930">
    <property type="entry name" value="K_chnl_Ca-activ_BK_bsu"/>
</dbReference>
<dbReference type="EMBL" id="JBHFQA010000006">
    <property type="protein sequence ID" value="KAL2097215.1"/>
    <property type="molecule type" value="Genomic_DNA"/>
</dbReference>
<keyword evidence="12" id="KW-1185">Reference proteome</keyword>
<evidence type="ECO:0000256" key="3">
    <source>
        <dbReference type="ARBA" id="ARBA00022692"/>
    </source>
</evidence>
<proteinExistence type="predicted"/>
<organism evidence="11 12">
    <name type="scientific">Coilia grayii</name>
    <name type="common">Gray's grenadier anchovy</name>
    <dbReference type="NCBI Taxonomy" id="363190"/>
    <lineage>
        <taxon>Eukaryota</taxon>
        <taxon>Metazoa</taxon>
        <taxon>Chordata</taxon>
        <taxon>Craniata</taxon>
        <taxon>Vertebrata</taxon>
        <taxon>Euteleostomi</taxon>
        <taxon>Actinopterygii</taxon>
        <taxon>Neopterygii</taxon>
        <taxon>Teleostei</taxon>
        <taxon>Clupei</taxon>
        <taxon>Clupeiformes</taxon>
        <taxon>Clupeoidei</taxon>
        <taxon>Engraulidae</taxon>
        <taxon>Coilinae</taxon>
        <taxon>Coilia</taxon>
    </lineage>
</organism>